<feature type="region of interest" description="Disordered" evidence="1">
    <location>
        <begin position="63"/>
        <end position="90"/>
    </location>
</feature>
<proteinExistence type="predicted"/>
<dbReference type="GO" id="GO:0003924">
    <property type="term" value="F:GTPase activity"/>
    <property type="evidence" value="ECO:0007669"/>
    <property type="project" value="InterPro"/>
</dbReference>
<evidence type="ECO:0000313" key="4">
    <source>
        <dbReference type="Proteomes" id="UP000567179"/>
    </source>
</evidence>
<evidence type="ECO:0000259" key="2">
    <source>
        <dbReference type="Pfam" id="PF02263"/>
    </source>
</evidence>
<feature type="domain" description="Guanylate-binding protein N-terminal" evidence="2">
    <location>
        <begin position="1235"/>
        <end position="1311"/>
    </location>
</feature>
<dbReference type="InterPro" id="IPR036322">
    <property type="entry name" value="WD40_repeat_dom_sf"/>
</dbReference>
<dbReference type="GO" id="GO:0005525">
    <property type="term" value="F:GTP binding"/>
    <property type="evidence" value="ECO:0007669"/>
    <property type="project" value="InterPro"/>
</dbReference>
<evidence type="ECO:0000313" key="3">
    <source>
        <dbReference type="EMBL" id="KAF5316833.1"/>
    </source>
</evidence>
<name>A0A8H5B5A7_9AGAR</name>
<protein>
    <recommendedName>
        <fullName evidence="2">Guanylate-binding protein N-terminal domain-containing protein</fullName>
    </recommendedName>
</protein>
<dbReference type="OrthoDB" id="2343366at2759"/>
<reference evidence="3 4" key="1">
    <citation type="journal article" date="2020" name="ISME J.">
        <title>Uncovering the hidden diversity of litter-decomposition mechanisms in mushroom-forming fungi.</title>
        <authorList>
            <person name="Floudas D."/>
            <person name="Bentzer J."/>
            <person name="Ahren D."/>
            <person name="Johansson T."/>
            <person name="Persson P."/>
            <person name="Tunlid A."/>
        </authorList>
    </citation>
    <scope>NUCLEOTIDE SEQUENCE [LARGE SCALE GENOMIC DNA]</scope>
    <source>
        <strain evidence="3 4">CBS 101986</strain>
    </source>
</reference>
<dbReference type="Gene3D" id="3.40.50.300">
    <property type="entry name" value="P-loop containing nucleotide triphosphate hydrolases"/>
    <property type="match status" value="1"/>
</dbReference>
<keyword evidence="4" id="KW-1185">Reference proteome</keyword>
<dbReference type="SUPFAM" id="SSF50978">
    <property type="entry name" value="WD40 repeat-like"/>
    <property type="match status" value="1"/>
</dbReference>
<dbReference type="InterPro" id="IPR027417">
    <property type="entry name" value="P-loop_NTPase"/>
</dbReference>
<accession>A0A8H5B5A7</accession>
<sequence length="1805" mass="201687">MDNSLSPSSLGNPEHLNGQCGLDNPTAPAPTLSGNDDGLDVEMEAPSNTTVAVVEDDNMSMYASESESAPQMTAAIAGGSKEGPKAEVNKSSDDILGTVDHFYRILELISEQGSGGLVDKIIIAQDSLSRFINNTRPNAYASLTKVNFKSLDSVAVLPIGIYGPQESIVSFLVTVGILDDMKAQEILISDERTSRRLQSGIYVAVPPGQEDSSTKMYIIYWPEKTTWDDDAIHSVRRNRVTFMRYLSKVADQTICLLGDKGIIWNDDSVDEEDMDFDENMDRLFSFEVAKTLEQEESVTTRAGFDIMLPPLSIGYVSTDTTNATPSPRIMMGESSQGYMTARYIRALPQTRDLSNSNANGVLLRKTLEEPAIRIHESFTDEMLETLVQHGLIHRFPQQCHRWTAMKADLDKELTERKSSSLQEAMQQLEGGNSSMKNTFRVESIKRLNDVYPRCNFTSLTNKRGNASDNLDSRIMSTADESATAVTSALDSHPPKDLQLDDAYQCLVAMYPQIKDDFRKSFDKVTKDNKKLSPEYHKLKRQLITLQVCLEDYQDLKEADRGRLAEAIFSDSSSDKDLADILSSNGDANHGLGSGLIDTVKNAWNKATGTPFQTQRKVINNQARQISDADFLKAVDASKYHGLADTIIPKIIEVATKDLLAAVDREMDHLINRARAIQKQQCESQVDLVVSAERQMKYNSLRSSIIKEIELASGTGGENNDTLYLKSLSQHKIYHTYAQPTFKMTAQKEFLSKPTHEYSVHTLSLTTEDRHNLQLDSKCTPRPQVNPRFSTSFTLPTDIIILHSQLLPESMILLILDDGKEIAIYLDSLTNISNSVNSKRTRKIIHHEKIGNDVVPAFDEGRRLLALFSANKVNILSYVRRDLLTFFGLKFMLHVFSFDENFLVLRTWAQPINLSHWYSPSQIICFVCFVSGYEELLLVDDCGQARIYSLTTQQCRPATLELHHRPCAILPSPDGACFVAVFDHDTGRAVRAYHWATFGSNDGIPLDMEIGREDHFSLTSFVNRSSVHLVVVDKDLRHCVSTALDITKKATEFMFQEKTDRRAEAPGNNLTRHNCLLDCHADVWTRFPVVPAVQRCSGMSDARCPQSLTFVTKTDLHRFAPYISDLIRNFEQKTRKPTGTLLRSLIVSSVSFSDFGVSYLDKLDHHKVSRYRLGEWIVGLLCLIPIHIAVTRENRFIPLKDGVTSAAYEKSLLGAEVSSVVDSISFGWYESILQTYMSTKPVKVVSSMGEQSVGKSYALNHLADTSFAGSAMRTTEGVWMSITPTDDILLVSLDFEGVHSIERSAQEDTLLVLFNTAISNLVLFRNNFALSRDITGLFQSFQSSSSVFDPAANPTLFRSTLVIIIKDVGDPDKKEIVREFSLKFQKIVQEEQESNFISRLHAGQLKIIPWPVIESKQFYTLFPTIKSCLDKQPVTHTTAGHFLHTLKTIMAKLKANDWRALSQSMAAHRVSQLLGILPNALAYGTADPGGDSESLKDLDTDDPILSSDPPSMFFLSGIESQPGTCETLLQTLCQSWPNYRLRGQMNDSEWLDGLSTHLAQLAESRIQYVRTWLDKNLEKFQDGKSQATAQTSITALHRLFDATVLDLKGNVELCKQQCSSCQLPCLLSRRHEDKSHNCLTSHKCPQQCEFGEDHPEELKICGYPAGHNGKHVCVVDAHLCGEPCILKDKSGCLGESWGIWAMNTGAPPMCIIAACLANLPQRLETLRNLIHVEAHVPSRVINLTKSTYVMIAIALSNVHSAVDSAPVVTIFMHWKMMLSISAEKNILATPFARQREFARLIQLLNR</sequence>
<dbReference type="PANTHER" id="PTHR22796:SF1">
    <property type="entry name" value="VWFA DOMAIN-CONTAINING PROTEIN"/>
    <property type="match status" value="1"/>
</dbReference>
<dbReference type="PANTHER" id="PTHR22796">
    <property type="entry name" value="URG4-RELATED"/>
    <property type="match status" value="1"/>
</dbReference>
<dbReference type="SUPFAM" id="SSF52540">
    <property type="entry name" value="P-loop containing nucleoside triphosphate hydrolases"/>
    <property type="match status" value="1"/>
</dbReference>
<gene>
    <name evidence="3" type="ORF">D9619_006313</name>
</gene>
<dbReference type="EMBL" id="JAACJJ010000042">
    <property type="protein sequence ID" value="KAF5316833.1"/>
    <property type="molecule type" value="Genomic_DNA"/>
</dbReference>
<feature type="compositionally biased region" description="Polar residues" evidence="1">
    <location>
        <begin position="1"/>
        <end position="11"/>
    </location>
</feature>
<dbReference type="InterPro" id="IPR015894">
    <property type="entry name" value="Guanylate-bd_N"/>
</dbReference>
<organism evidence="3 4">
    <name type="scientific">Psilocybe cf. subviscida</name>
    <dbReference type="NCBI Taxonomy" id="2480587"/>
    <lineage>
        <taxon>Eukaryota</taxon>
        <taxon>Fungi</taxon>
        <taxon>Dikarya</taxon>
        <taxon>Basidiomycota</taxon>
        <taxon>Agaricomycotina</taxon>
        <taxon>Agaricomycetes</taxon>
        <taxon>Agaricomycetidae</taxon>
        <taxon>Agaricales</taxon>
        <taxon>Agaricineae</taxon>
        <taxon>Strophariaceae</taxon>
        <taxon>Psilocybe</taxon>
    </lineage>
</organism>
<feature type="region of interest" description="Disordered" evidence="1">
    <location>
        <begin position="1"/>
        <end position="42"/>
    </location>
</feature>
<evidence type="ECO:0000256" key="1">
    <source>
        <dbReference type="SAM" id="MobiDB-lite"/>
    </source>
</evidence>
<dbReference type="Proteomes" id="UP000567179">
    <property type="component" value="Unassembled WGS sequence"/>
</dbReference>
<comment type="caution">
    <text evidence="3">The sequence shown here is derived from an EMBL/GenBank/DDBJ whole genome shotgun (WGS) entry which is preliminary data.</text>
</comment>
<dbReference type="Pfam" id="PF02263">
    <property type="entry name" value="GBP"/>
    <property type="match status" value="1"/>
</dbReference>